<dbReference type="RefSeq" id="WP_146395908.1">
    <property type="nucleotide sequence ID" value="NZ_SJPQ01000001.1"/>
</dbReference>
<dbReference type="Gene3D" id="3.40.50.300">
    <property type="entry name" value="P-loop containing nucleotide triphosphate hydrolases"/>
    <property type="match status" value="1"/>
</dbReference>
<gene>
    <name evidence="2" type="ORF">Mal64_02510</name>
</gene>
<dbReference type="Proteomes" id="UP000315440">
    <property type="component" value="Unassembled WGS sequence"/>
</dbReference>
<evidence type="ECO:0000313" key="3">
    <source>
        <dbReference type="Proteomes" id="UP000315440"/>
    </source>
</evidence>
<evidence type="ECO:0000313" key="2">
    <source>
        <dbReference type="EMBL" id="TWT89869.1"/>
    </source>
</evidence>
<reference evidence="2 3" key="1">
    <citation type="submission" date="2019-02" db="EMBL/GenBank/DDBJ databases">
        <title>Deep-cultivation of Planctomycetes and their phenomic and genomic characterization uncovers novel biology.</title>
        <authorList>
            <person name="Wiegand S."/>
            <person name="Jogler M."/>
            <person name="Boedeker C."/>
            <person name="Pinto D."/>
            <person name="Vollmers J."/>
            <person name="Rivas-Marin E."/>
            <person name="Kohn T."/>
            <person name="Peeters S.H."/>
            <person name="Heuer A."/>
            <person name="Rast P."/>
            <person name="Oberbeckmann S."/>
            <person name="Bunk B."/>
            <person name="Jeske O."/>
            <person name="Meyerdierks A."/>
            <person name="Storesund J.E."/>
            <person name="Kallscheuer N."/>
            <person name="Luecker S."/>
            <person name="Lage O.M."/>
            <person name="Pohl T."/>
            <person name="Merkel B.J."/>
            <person name="Hornburger P."/>
            <person name="Mueller R.-W."/>
            <person name="Bruemmer F."/>
            <person name="Labrenz M."/>
            <person name="Spormann A.M."/>
            <person name="Op Den Camp H."/>
            <person name="Overmann J."/>
            <person name="Amann R."/>
            <person name="Jetten M.S.M."/>
            <person name="Mascher T."/>
            <person name="Medema M.H."/>
            <person name="Devos D.P."/>
            <person name="Kaster A.-K."/>
            <person name="Ovreas L."/>
            <person name="Rohde M."/>
            <person name="Galperin M.Y."/>
            <person name="Jogler C."/>
        </authorList>
    </citation>
    <scope>NUCLEOTIDE SEQUENCE [LARGE SCALE GENOMIC DNA]</scope>
    <source>
        <strain evidence="2 3">Mal64</strain>
    </source>
</reference>
<accession>A0A5C5ZQV9</accession>
<comment type="caution">
    <text evidence="2">The sequence shown here is derived from an EMBL/GenBank/DDBJ whole genome shotgun (WGS) entry which is preliminary data.</text>
</comment>
<feature type="compositionally biased region" description="Polar residues" evidence="1">
    <location>
        <begin position="20"/>
        <end position="31"/>
    </location>
</feature>
<keyword evidence="3" id="KW-1185">Reference proteome</keyword>
<proteinExistence type="predicted"/>
<protein>
    <submittedName>
        <fullName evidence="2">Uncharacterized protein</fullName>
    </submittedName>
</protein>
<dbReference type="EMBL" id="SJPQ01000001">
    <property type="protein sequence ID" value="TWT89869.1"/>
    <property type="molecule type" value="Genomic_DNA"/>
</dbReference>
<name>A0A5C5ZQV9_9BACT</name>
<dbReference type="SUPFAM" id="SSF52540">
    <property type="entry name" value="P-loop containing nucleoside triphosphate hydrolases"/>
    <property type="match status" value="1"/>
</dbReference>
<evidence type="ECO:0000256" key="1">
    <source>
        <dbReference type="SAM" id="MobiDB-lite"/>
    </source>
</evidence>
<dbReference type="AlphaFoldDB" id="A0A5C5ZQV9"/>
<feature type="region of interest" description="Disordered" evidence="1">
    <location>
        <begin position="1"/>
        <end position="80"/>
    </location>
</feature>
<dbReference type="InterPro" id="IPR027417">
    <property type="entry name" value="P-loop_NTPase"/>
</dbReference>
<sequence>MPTTDQAFIDAYRRVPAATASRQSSPQQSDATSERQTHAAEGPGARSPLSQLIGKSPLGPLGAGPPAPGASGTQTTAEATPTRCRAAAELYATPWPAMAERLYWAAGAELARLIDRLTGDGARVLALAGVAPKAGVTTAAIALARTCSAAGMRSTLVGANPQNAGLARALGARPSQTLTECIGRGDAYGEALVSWPDARLALAEGGRLEALPPGACEELVASSDLVVIDMGVVTQRLTHGLQPFGKLETRVALIHSEGDDARDIDHARKSLEGLGIGPCGLIEVAAAS</sequence>
<organism evidence="2 3">
    <name type="scientific">Pseudobythopirellula maris</name>
    <dbReference type="NCBI Taxonomy" id="2527991"/>
    <lineage>
        <taxon>Bacteria</taxon>
        <taxon>Pseudomonadati</taxon>
        <taxon>Planctomycetota</taxon>
        <taxon>Planctomycetia</taxon>
        <taxon>Pirellulales</taxon>
        <taxon>Lacipirellulaceae</taxon>
        <taxon>Pseudobythopirellula</taxon>
    </lineage>
</organism>